<dbReference type="Proteomes" id="UP001158297">
    <property type="component" value="Unassembled WGS sequence"/>
</dbReference>
<sequence>MTTISRKAKVTEEHLREAAALRELWDTRRHPSQAEFGELYDIGNQSSVAHFLKGLAPLSLKAAAGFAKGLNCTIADFSPRLADQATQYAALSGFDNDDLDLTRVDRDELRLVLLFRKLTPEWKEAIIHQTMMAAKECTKRADTILPIEMHDGPSKLIGAKIDTEAEIQKHLAYVSKK</sequence>
<evidence type="ECO:0000313" key="2">
    <source>
        <dbReference type="Proteomes" id="UP001158297"/>
    </source>
</evidence>
<accession>A0AA42HSD1</accession>
<evidence type="ECO:0000313" key="1">
    <source>
        <dbReference type="EMBL" id="MDH0363446.1"/>
    </source>
</evidence>
<gene>
    <name evidence="1" type="ORF">N7330_10355</name>
</gene>
<protein>
    <submittedName>
        <fullName evidence="1">Uncharacterized protein</fullName>
    </submittedName>
</protein>
<dbReference type="RefSeq" id="WP_279826233.1">
    <property type="nucleotide sequence ID" value="NZ_JAOCGP010000011.1"/>
</dbReference>
<dbReference type="Gene3D" id="1.10.260.40">
    <property type="entry name" value="lambda repressor-like DNA-binding domains"/>
    <property type="match status" value="1"/>
</dbReference>
<dbReference type="EMBL" id="JAODZU010000010">
    <property type="protein sequence ID" value="MDH0363446.1"/>
    <property type="molecule type" value="Genomic_DNA"/>
</dbReference>
<dbReference type="AlphaFoldDB" id="A0AA42HSD1"/>
<reference evidence="1" key="1">
    <citation type="submission" date="2022-09" db="EMBL/GenBank/DDBJ databases">
        <title>Intensive care unit water sources are persistently colonized with multi-drug resistant bacteria and are the site of extensive horizontal gene transfer of antibiotic resistance genes.</title>
        <authorList>
            <person name="Diorio-Toth L."/>
        </authorList>
    </citation>
    <scope>NUCLEOTIDE SEQUENCE</scope>
    <source>
        <strain evidence="1">GD04130</strain>
    </source>
</reference>
<dbReference type="InterPro" id="IPR010982">
    <property type="entry name" value="Lambda_DNA-bd_dom_sf"/>
</dbReference>
<dbReference type="GO" id="GO:0003677">
    <property type="term" value="F:DNA binding"/>
    <property type="evidence" value="ECO:0007669"/>
    <property type="project" value="InterPro"/>
</dbReference>
<proteinExistence type="predicted"/>
<comment type="caution">
    <text evidence="1">The sequence shown here is derived from an EMBL/GenBank/DDBJ whole genome shotgun (WGS) entry which is preliminary data.</text>
</comment>
<dbReference type="SUPFAM" id="SSF47413">
    <property type="entry name" value="lambda repressor-like DNA-binding domains"/>
    <property type="match status" value="1"/>
</dbReference>
<organism evidence="1 2">
    <name type="scientific">Comamonas aquatica</name>
    <dbReference type="NCBI Taxonomy" id="225991"/>
    <lineage>
        <taxon>Bacteria</taxon>
        <taxon>Pseudomonadati</taxon>
        <taxon>Pseudomonadota</taxon>
        <taxon>Betaproteobacteria</taxon>
        <taxon>Burkholderiales</taxon>
        <taxon>Comamonadaceae</taxon>
        <taxon>Comamonas</taxon>
    </lineage>
</organism>
<name>A0AA42HSD1_9BURK</name>